<comment type="cofactor">
    <cofactor evidence="9">
        <name>Zn(2+)</name>
        <dbReference type="ChEBI" id="CHEBI:29105"/>
    </cofactor>
    <text evidence="9">Binds 1 zinc ion.</text>
</comment>
<feature type="binding site" evidence="9">
    <location>
        <position position="120"/>
    </location>
    <ligand>
        <name>Zn(2+)</name>
        <dbReference type="ChEBI" id="CHEBI:29105"/>
        <note>catalytic</note>
    </ligand>
</feature>
<proteinExistence type="inferred from homology"/>
<evidence type="ECO:0000313" key="11">
    <source>
        <dbReference type="Proteomes" id="UP000831537"/>
    </source>
</evidence>
<dbReference type="EC" id="3.1.-.-" evidence="9"/>
<sequence>MEIDFQDETGKVTDIHIGLIEQLLIYAADYQNISGEAELSVSFVDNDEIQLLNKQYRGLDKPTDVLSFALEEETDDEMKITGADIPIALGDIIISVDKAEQQAEDYNHSYDRELGFLALHGFLHLLGYDHMNSEDEQIMFSKQEEILNGFGLSRGK</sequence>
<keyword evidence="4 9" id="KW-0540">Nuclease</keyword>
<keyword evidence="9" id="KW-0963">Cytoplasm</keyword>
<reference evidence="10 11" key="1">
    <citation type="submission" date="2022-04" db="EMBL/GenBank/DDBJ databases">
        <title>Gracilibacillus sp. isolated from saltern.</title>
        <authorList>
            <person name="Won M."/>
            <person name="Lee C.-M."/>
            <person name="Woen H.-Y."/>
            <person name="Kwon S.-W."/>
        </authorList>
    </citation>
    <scope>NUCLEOTIDE SEQUENCE [LARGE SCALE GENOMIC DNA]</scope>
    <source>
        <strain evidence="10 11">SSPM10-3</strain>
    </source>
</reference>
<evidence type="ECO:0000256" key="4">
    <source>
        <dbReference type="ARBA" id="ARBA00022722"/>
    </source>
</evidence>
<dbReference type="RefSeq" id="WP_244746365.1">
    <property type="nucleotide sequence ID" value="NZ_CP095071.1"/>
</dbReference>
<dbReference type="Proteomes" id="UP000831537">
    <property type="component" value="Chromosome"/>
</dbReference>
<dbReference type="InterPro" id="IPR020549">
    <property type="entry name" value="YbeY_CS"/>
</dbReference>
<comment type="similarity">
    <text evidence="1 9">Belongs to the endoribonuclease YbeY family.</text>
</comment>
<dbReference type="PANTHER" id="PTHR46986:SF1">
    <property type="entry name" value="ENDORIBONUCLEASE YBEY, CHLOROPLASTIC"/>
    <property type="match status" value="1"/>
</dbReference>
<evidence type="ECO:0000256" key="7">
    <source>
        <dbReference type="ARBA" id="ARBA00022801"/>
    </source>
</evidence>
<evidence type="ECO:0000256" key="1">
    <source>
        <dbReference type="ARBA" id="ARBA00010875"/>
    </source>
</evidence>
<dbReference type="InterPro" id="IPR023091">
    <property type="entry name" value="MetalPrtase_cat_dom_sf_prd"/>
</dbReference>
<keyword evidence="8 9" id="KW-0862">Zinc</keyword>
<keyword evidence="11" id="KW-1185">Reference proteome</keyword>
<gene>
    <name evidence="9 10" type="primary">ybeY</name>
    <name evidence="10" type="ORF">MUN87_03840</name>
</gene>
<organism evidence="10 11">
    <name type="scientific">Gracilibacillus salinarum</name>
    <dbReference type="NCBI Taxonomy" id="2932255"/>
    <lineage>
        <taxon>Bacteria</taxon>
        <taxon>Bacillati</taxon>
        <taxon>Bacillota</taxon>
        <taxon>Bacilli</taxon>
        <taxon>Bacillales</taxon>
        <taxon>Bacillaceae</taxon>
        <taxon>Gracilibacillus</taxon>
    </lineage>
</organism>
<dbReference type="Pfam" id="PF02130">
    <property type="entry name" value="YbeY"/>
    <property type="match status" value="1"/>
</dbReference>
<keyword evidence="7 9" id="KW-0378">Hydrolase</keyword>
<keyword evidence="2 9" id="KW-0690">Ribosome biogenesis</keyword>
<evidence type="ECO:0000256" key="8">
    <source>
        <dbReference type="ARBA" id="ARBA00022833"/>
    </source>
</evidence>
<dbReference type="InterPro" id="IPR002036">
    <property type="entry name" value="YbeY"/>
</dbReference>
<protein>
    <recommendedName>
        <fullName evidence="9">Endoribonuclease YbeY</fullName>
        <ecNumber evidence="9">3.1.-.-</ecNumber>
    </recommendedName>
</protein>
<dbReference type="PROSITE" id="PS01306">
    <property type="entry name" value="UPF0054"/>
    <property type="match status" value="1"/>
</dbReference>
<evidence type="ECO:0000256" key="2">
    <source>
        <dbReference type="ARBA" id="ARBA00022517"/>
    </source>
</evidence>
<dbReference type="Gene3D" id="3.40.390.30">
    <property type="entry name" value="Metalloproteases ('zincins'), catalytic domain"/>
    <property type="match status" value="1"/>
</dbReference>
<name>A0ABY4GPD4_9BACI</name>
<comment type="function">
    <text evidence="9">Single strand-specific metallo-endoribonuclease involved in late-stage 70S ribosome quality control and in maturation of the 3' terminus of the 16S rRNA.</text>
</comment>
<feature type="binding site" evidence="9">
    <location>
        <position position="130"/>
    </location>
    <ligand>
        <name>Zn(2+)</name>
        <dbReference type="ChEBI" id="CHEBI:29105"/>
        <note>catalytic</note>
    </ligand>
</feature>
<dbReference type="HAMAP" id="MF_00009">
    <property type="entry name" value="Endoribonucl_YbeY"/>
    <property type="match status" value="1"/>
</dbReference>
<comment type="subcellular location">
    <subcellularLocation>
        <location evidence="9">Cytoplasm</location>
    </subcellularLocation>
</comment>
<keyword evidence="5 9" id="KW-0479">Metal-binding</keyword>
<dbReference type="NCBIfam" id="TIGR00043">
    <property type="entry name" value="rRNA maturation RNase YbeY"/>
    <property type="match status" value="1"/>
</dbReference>
<accession>A0ABY4GPD4</accession>
<feature type="binding site" evidence="9">
    <location>
        <position position="124"/>
    </location>
    <ligand>
        <name>Zn(2+)</name>
        <dbReference type="ChEBI" id="CHEBI:29105"/>
        <note>catalytic</note>
    </ligand>
</feature>
<dbReference type="EMBL" id="CP095071">
    <property type="protein sequence ID" value="UOQ86041.1"/>
    <property type="molecule type" value="Genomic_DNA"/>
</dbReference>
<evidence type="ECO:0000256" key="6">
    <source>
        <dbReference type="ARBA" id="ARBA00022759"/>
    </source>
</evidence>
<keyword evidence="3 9" id="KW-0698">rRNA processing</keyword>
<dbReference type="PANTHER" id="PTHR46986">
    <property type="entry name" value="ENDORIBONUCLEASE YBEY, CHLOROPLASTIC"/>
    <property type="match status" value="1"/>
</dbReference>
<evidence type="ECO:0000256" key="3">
    <source>
        <dbReference type="ARBA" id="ARBA00022552"/>
    </source>
</evidence>
<evidence type="ECO:0000256" key="5">
    <source>
        <dbReference type="ARBA" id="ARBA00022723"/>
    </source>
</evidence>
<evidence type="ECO:0000256" key="9">
    <source>
        <dbReference type="HAMAP-Rule" id="MF_00009"/>
    </source>
</evidence>
<dbReference type="SUPFAM" id="SSF55486">
    <property type="entry name" value="Metalloproteases ('zincins'), catalytic domain"/>
    <property type="match status" value="1"/>
</dbReference>
<evidence type="ECO:0000313" key="10">
    <source>
        <dbReference type="EMBL" id="UOQ86041.1"/>
    </source>
</evidence>
<keyword evidence="6 9" id="KW-0255">Endonuclease</keyword>